<dbReference type="Gene3D" id="3.30.310.280">
    <property type="match status" value="1"/>
</dbReference>
<sequence>MSPSDTITPAIDPGAAHLEPVAMAVAHRHLVAKVLAELTHERVLAPRPVAGSVDTWTITADDGSVAYRFVARVHRLEHWSVDATTIERTVLGEPAEVDALEAVVDLAPALGIPDSLLPVYLEEVASTLQSAAWKLAHHRLDADDLVHADLPTIEAAMTEGHPAFIANNGRIGFSLADFAAYAPEAGAPVRLQWTAVRRSLAHLSVGEGWTEESLWAHELDDDLVAQWRELLRGLGEDPDDYLFAPAHPWQWQHKLAITFAPDVARRDIVPLGPGRDDHRAQQSIRTFLNASDPARHYVKTALSIQNMGFLRGLSPRYMRPTPAINDWVADRVRTDPELQNCGFDVLREVAAIGYTGGAYQRLPEPSAHQKMFAALWRESATSRLRDGERAATMASLLHRDAKGRSLVAALVEASGIGARAWLAQYLRAYLRPLVHCLAEHRLAFMPHGENLILVLRDHVPVRVLMKDVGEEVAVFASSEGHGVDVPEDIARIKVDVGPDLQVLSILTDAVDGFLRFLAAICADDGLVADDEFWGLARAVIEDHAADHPELADRLAELDVQRPHFAHSCLNRLQLRNTLQMVDLTDQASSLIMSGELANPLAP</sequence>
<dbReference type="RefSeq" id="WP_344201706.1">
    <property type="nucleotide sequence ID" value="NZ_BAAAME010000004.1"/>
</dbReference>
<dbReference type="Gene3D" id="1.10.510.40">
    <property type="match status" value="1"/>
</dbReference>
<feature type="domain" description="Aerobactin siderophore biosynthesis IucA/IucC N-terminal" evidence="3">
    <location>
        <begin position="152"/>
        <end position="398"/>
    </location>
</feature>
<evidence type="ECO:0000259" key="3">
    <source>
        <dbReference type="Pfam" id="PF04183"/>
    </source>
</evidence>
<organism evidence="5 6">
    <name type="scientific">Aeromicrobium alkaliterrae</name>
    <dbReference type="NCBI Taxonomy" id="302168"/>
    <lineage>
        <taxon>Bacteria</taxon>
        <taxon>Bacillati</taxon>
        <taxon>Actinomycetota</taxon>
        <taxon>Actinomycetes</taxon>
        <taxon>Propionibacteriales</taxon>
        <taxon>Nocardioidaceae</taxon>
        <taxon>Aeromicrobium</taxon>
    </lineage>
</organism>
<dbReference type="EMBL" id="BAAAME010000004">
    <property type="protein sequence ID" value="GAA1742634.1"/>
    <property type="molecule type" value="Genomic_DNA"/>
</dbReference>
<evidence type="ECO:0000256" key="1">
    <source>
        <dbReference type="ARBA" id="ARBA00004924"/>
    </source>
</evidence>
<dbReference type="Gene3D" id="6.10.250.3370">
    <property type="match status" value="1"/>
</dbReference>
<keyword evidence="6" id="KW-1185">Reference proteome</keyword>
<dbReference type="InterPro" id="IPR007310">
    <property type="entry name" value="Aerobactin_biosyn_IucA/IucC_N"/>
</dbReference>
<dbReference type="PANTHER" id="PTHR34384:SF6">
    <property type="entry name" value="STAPHYLOFERRIN B SYNTHASE"/>
    <property type="match status" value="1"/>
</dbReference>
<evidence type="ECO:0000313" key="5">
    <source>
        <dbReference type="EMBL" id="GAA1742634.1"/>
    </source>
</evidence>
<name>A0ABN2JXR5_9ACTN</name>
<evidence type="ECO:0000313" key="6">
    <source>
        <dbReference type="Proteomes" id="UP001501057"/>
    </source>
</evidence>
<evidence type="ECO:0000256" key="2">
    <source>
        <dbReference type="ARBA" id="ARBA00007832"/>
    </source>
</evidence>
<protein>
    <submittedName>
        <fullName evidence="5">Desferrioxamine E synthetase DesD</fullName>
    </submittedName>
</protein>
<proteinExistence type="inferred from homology"/>
<comment type="caution">
    <text evidence="5">The sequence shown here is derived from an EMBL/GenBank/DDBJ whole genome shotgun (WGS) entry which is preliminary data.</text>
</comment>
<dbReference type="Pfam" id="PF06276">
    <property type="entry name" value="FhuF"/>
    <property type="match status" value="1"/>
</dbReference>
<gene>
    <name evidence="5" type="primary">desD</name>
    <name evidence="5" type="ORF">GCM10009710_23470</name>
</gene>
<evidence type="ECO:0000259" key="4">
    <source>
        <dbReference type="Pfam" id="PF06276"/>
    </source>
</evidence>
<dbReference type="PANTHER" id="PTHR34384">
    <property type="entry name" value="L-2,3-DIAMINOPROPANOATE--CITRATE LIGASE"/>
    <property type="match status" value="1"/>
</dbReference>
<dbReference type="InterPro" id="IPR022770">
    <property type="entry name" value="IucA/IucC-like_C"/>
</dbReference>
<dbReference type="InterPro" id="IPR037455">
    <property type="entry name" value="LucA/IucC-like"/>
</dbReference>
<comment type="similarity">
    <text evidence="2">Belongs to the IucA/IucC family.</text>
</comment>
<reference evidence="5 6" key="1">
    <citation type="journal article" date="2019" name="Int. J. Syst. Evol. Microbiol.">
        <title>The Global Catalogue of Microorganisms (GCM) 10K type strain sequencing project: providing services to taxonomists for standard genome sequencing and annotation.</title>
        <authorList>
            <consortium name="The Broad Institute Genomics Platform"/>
            <consortium name="The Broad Institute Genome Sequencing Center for Infectious Disease"/>
            <person name="Wu L."/>
            <person name="Ma J."/>
        </authorList>
    </citation>
    <scope>NUCLEOTIDE SEQUENCE [LARGE SCALE GENOMIC DNA]</scope>
    <source>
        <strain evidence="5 6">JCM 13518</strain>
    </source>
</reference>
<comment type="pathway">
    <text evidence="1">Siderophore biosynthesis.</text>
</comment>
<dbReference type="Proteomes" id="UP001501057">
    <property type="component" value="Unassembled WGS sequence"/>
</dbReference>
<feature type="domain" description="Aerobactin siderophore biosynthesis IucA/IucC-like C-terminal" evidence="4">
    <location>
        <begin position="420"/>
        <end position="577"/>
    </location>
</feature>
<dbReference type="Pfam" id="PF04183">
    <property type="entry name" value="IucA_IucC"/>
    <property type="match status" value="1"/>
</dbReference>
<accession>A0ABN2JXR5</accession>